<gene>
    <name evidence="3" type="ORF">MLI01_02060</name>
</gene>
<feature type="transmembrane region" description="Helical" evidence="1">
    <location>
        <begin position="263"/>
        <end position="284"/>
    </location>
</feature>
<dbReference type="CDD" id="cd00761">
    <property type="entry name" value="Glyco_tranf_GTA_type"/>
    <property type="match status" value="1"/>
</dbReference>
<accession>A0A4Y4B0P7</accession>
<dbReference type="InterPro" id="IPR029044">
    <property type="entry name" value="Nucleotide-diphossugar_trans"/>
</dbReference>
<keyword evidence="1" id="KW-0812">Transmembrane</keyword>
<dbReference type="InterPro" id="IPR001173">
    <property type="entry name" value="Glyco_trans_2-like"/>
</dbReference>
<evidence type="ECO:0000313" key="4">
    <source>
        <dbReference type="Proteomes" id="UP000317410"/>
    </source>
</evidence>
<name>A0A4Y4B0P7_MICMQ</name>
<evidence type="ECO:0000259" key="2">
    <source>
        <dbReference type="Pfam" id="PF00535"/>
    </source>
</evidence>
<dbReference type="RefSeq" id="WP_229778788.1">
    <property type="nucleotide sequence ID" value="NZ_BJNQ01000001.1"/>
</dbReference>
<dbReference type="PANTHER" id="PTHR22916">
    <property type="entry name" value="GLYCOSYLTRANSFERASE"/>
    <property type="match status" value="1"/>
</dbReference>
<dbReference type="SUPFAM" id="SSF53448">
    <property type="entry name" value="Nucleotide-diphospho-sugar transferases"/>
    <property type="match status" value="1"/>
</dbReference>
<dbReference type="Pfam" id="PF00535">
    <property type="entry name" value="Glycos_transf_2"/>
    <property type="match status" value="1"/>
</dbReference>
<protein>
    <recommendedName>
        <fullName evidence="2">Glycosyltransferase 2-like domain-containing protein</fullName>
    </recommendedName>
</protein>
<dbReference type="GO" id="GO:0016758">
    <property type="term" value="F:hexosyltransferase activity"/>
    <property type="evidence" value="ECO:0007669"/>
    <property type="project" value="UniProtKB-ARBA"/>
</dbReference>
<sequence length="359" mass="39256">MTDGEMLTGRTAAVSVILASYNAAPWLATALDSIVHAALRTSWPVELVVVDDGSTDDTAQMLAEYKAACAIPMRVISQQNSGRFLAFHAAAEAATGERVLIMGDRMLMQPDAFEYLERVDPTLPEGQVWNGHVPTAPDGPLVSRFWEVPLHIFWGSYLADPKPTQITEANFDRVPKGTGSLLIGRQFFLDACKAVWPKENAALVSDDTKLLRYVVQHRPMRLDPGFGAIYRPRVNVRSFLSHAYTRGTLFVDSYAGTSLVRNILLLGLSIIPVVYVIALLVALVTGAWAYLLALVVLAVLGLLAPAAVAAIRKAPARAILSYLTYVIPFGVVFWAGLVRGVVVHRRTFRRARRGTSNSQ</sequence>
<evidence type="ECO:0000256" key="1">
    <source>
        <dbReference type="SAM" id="Phobius"/>
    </source>
</evidence>
<feature type="domain" description="Glycosyltransferase 2-like" evidence="2">
    <location>
        <begin position="15"/>
        <end position="115"/>
    </location>
</feature>
<dbReference type="Gene3D" id="3.90.550.10">
    <property type="entry name" value="Spore Coat Polysaccharide Biosynthesis Protein SpsA, Chain A"/>
    <property type="match status" value="1"/>
</dbReference>
<dbReference type="Proteomes" id="UP000317410">
    <property type="component" value="Unassembled WGS sequence"/>
</dbReference>
<dbReference type="EMBL" id="BJNQ01000001">
    <property type="protein sequence ID" value="GEC74061.1"/>
    <property type="molecule type" value="Genomic_DNA"/>
</dbReference>
<dbReference type="PANTHER" id="PTHR22916:SF3">
    <property type="entry name" value="UDP-GLCNAC:BETAGAL BETA-1,3-N-ACETYLGLUCOSAMINYLTRANSFERASE-LIKE PROTEIN 1"/>
    <property type="match status" value="1"/>
</dbReference>
<proteinExistence type="predicted"/>
<dbReference type="AlphaFoldDB" id="A0A4Y4B0P7"/>
<evidence type="ECO:0000313" key="3">
    <source>
        <dbReference type="EMBL" id="GEC74061.1"/>
    </source>
</evidence>
<feature type="transmembrane region" description="Helical" evidence="1">
    <location>
        <begin position="291"/>
        <end position="311"/>
    </location>
</feature>
<reference evidence="3 4" key="1">
    <citation type="submission" date="2019-06" db="EMBL/GenBank/DDBJ databases">
        <title>Whole genome shotgun sequence of Microbacterium liquefaciens NBRC 15037.</title>
        <authorList>
            <person name="Hosoyama A."/>
            <person name="Uohara A."/>
            <person name="Ohji S."/>
            <person name="Ichikawa N."/>
        </authorList>
    </citation>
    <scope>NUCLEOTIDE SEQUENCE [LARGE SCALE GENOMIC DNA]</scope>
    <source>
        <strain evidence="3 4">NBRC 15037</strain>
    </source>
</reference>
<organism evidence="3 4">
    <name type="scientific">Microbacterium maritypicum</name>
    <name type="common">Microbacterium liquefaciens</name>
    <dbReference type="NCBI Taxonomy" id="33918"/>
    <lineage>
        <taxon>Bacteria</taxon>
        <taxon>Bacillati</taxon>
        <taxon>Actinomycetota</taxon>
        <taxon>Actinomycetes</taxon>
        <taxon>Micrococcales</taxon>
        <taxon>Microbacteriaceae</taxon>
        <taxon>Microbacterium</taxon>
    </lineage>
</organism>
<keyword evidence="1" id="KW-1133">Transmembrane helix</keyword>
<keyword evidence="1" id="KW-0472">Membrane</keyword>
<feature type="transmembrane region" description="Helical" evidence="1">
    <location>
        <begin position="323"/>
        <end position="343"/>
    </location>
</feature>
<comment type="caution">
    <text evidence="3">The sequence shown here is derived from an EMBL/GenBank/DDBJ whole genome shotgun (WGS) entry which is preliminary data.</text>
</comment>